<evidence type="ECO:0000256" key="1">
    <source>
        <dbReference type="SAM" id="Phobius"/>
    </source>
</evidence>
<keyword evidence="3" id="KW-1185">Reference proteome</keyword>
<evidence type="ECO:0000313" key="2">
    <source>
        <dbReference type="EMBL" id="GLB48942.1"/>
    </source>
</evidence>
<accession>A0ABQ5MJ25</accession>
<protein>
    <recommendedName>
        <fullName evidence="4">Photosystem I assembly protein Ycf4</fullName>
    </recommendedName>
</protein>
<keyword evidence="1" id="KW-1133">Transmembrane helix</keyword>
<feature type="transmembrane region" description="Helical" evidence="1">
    <location>
        <begin position="44"/>
        <end position="63"/>
    </location>
</feature>
<comment type="caution">
    <text evidence="2">The sequence shown here is derived from an EMBL/GenBank/DDBJ whole genome shotgun (WGS) entry which is preliminary data.</text>
</comment>
<sequence>MNTEFYEKQRIGNWIFIILGVDFIMILAIMFNQYNKGEMPLKEFVIAMSIVTSINILSALLIVNMIQHTKIDINGIHYKYPPFAMKFRTIPLESITSFQIESYDKLNYGYGMGKWNFFKDYDMITSMGLEKVIRIEYGAKKPILIGTKKPNEFYTLLKKLKTTEQYG</sequence>
<organism evidence="2 3">
    <name type="scientific">Neptunitalea lumnitzerae</name>
    <dbReference type="NCBI Taxonomy" id="2965509"/>
    <lineage>
        <taxon>Bacteria</taxon>
        <taxon>Pseudomonadati</taxon>
        <taxon>Bacteroidota</taxon>
        <taxon>Flavobacteriia</taxon>
        <taxon>Flavobacteriales</taxon>
        <taxon>Flavobacteriaceae</taxon>
        <taxon>Neptunitalea</taxon>
    </lineage>
</organism>
<name>A0ABQ5MJ25_9FLAO</name>
<dbReference type="RefSeq" id="WP_281764565.1">
    <property type="nucleotide sequence ID" value="NZ_BRVO01000001.1"/>
</dbReference>
<keyword evidence="1" id="KW-0812">Transmembrane</keyword>
<proteinExistence type="predicted"/>
<dbReference type="Proteomes" id="UP001143543">
    <property type="component" value="Unassembled WGS sequence"/>
</dbReference>
<gene>
    <name evidence="2" type="ORF">Y10_13100</name>
</gene>
<keyword evidence="1" id="KW-0472">Membrane</keyword>
<dbReference type="EMBL" id="BRVO01000001">
    <property type="protein sequence ID" value="GLB48942.1"/>
    <property type="molecule type" value="Genomic_DNA"/>
</dbReference>
<feature type="transmembrane region" description="Helical" evidence="1">
    <location>
        <begin position="12"/>
        <end position="32"/>
    </location>
</feature>
<evidence type="ECO:0000313" key="3">
    <source>
        <dbReference type="Proteomes" id="UP001143543"/>
    </source>
</evidence>
<evidence type="ECO:0008006" key="4">
    <source>
        <dbReference type="Google" id="ProtNLM"/>
    </source>
</evidence>
<reference evidence="2" key="1">
    <citation type="submission" date="2022-07" db="EMBL/GenBank/DDBJ databases">
        <title>Taxonomy of Novel Oxalotrophic and Methylotrophic Bacteria.</title>
        <authorList>
            <person name="Sahin N."/>
            <person name="Tani A."/>
        </authorList>
    </citation>
    <scope>NUCLEOTIDE SEQUENCE</scope>
    <source>
        <strain evidence="2">Y10</strain>
    </source>
</reference>